<feature type="region of interest" description="Disordered" evidence="2">
    <location>
        <begin position="194"/>
        <end position="312"/>
    </location>
</feature>
<accession>A0AAV8VC29</accession>
<organism evidence="3 4">
    <name type="scientific">Exocentrus adspersus</name>
    <dbReference type="NCBI Taxonomy" id="1586481"/>
    <lineage>
        <taxon>Eukaryota</taxon>
        <taxon>Metazoa</taxon>
        <taxon>Ecdysozoa</taxon>
        <taxon>Arthropoda</taxon>
        <taxon>Hexapoda</taxon>
        <taxon>Insecta</taxon>
        <taxon>Pterygota</taxon>
        <taxon>Neoptera</taxon>
        <taxon>Endopterygota</taxon>
        <taxon>Coleoptera</taxon>
        <taxon>Polyphaga</taxon>
        <taxon>Cucujiformia</taxon>
        <taxon>Chrysomeloidea</taxon>
        <taxon>Cerambycidae</taxon>
        <taxon>Lamiinae</taxon>
        <taxon>Acanthocinini</taxon>
        <taxon>Exocentrus</taxon>
    </lineage>
</organism>
<evidence type="ECO:0000313" key="4">
    <source>
        <dbReference type="Proteomes" id="UP001159042"/>
    </source>
</evidence>
<evidence type="ECO:0000256" key="2">
    <source>
        <dbReference type="SAM" id="MobiDB-lite"/>
    </source>
</evidence>
<name>A0AAV8VC29_9CUCU</name>
<evidence type="ECO:0000313" key="3">
    <source>
        <dbReference type="EMBL" id="KAJ8911638.1"/>
    </source>
</evidence>
<feature type="compositionally biased region" description="Basic residues" evidence="2">
    <location>
        <begin position="15"/>
        <end position="31"/>
    </location>
</feature>
<feature type="region of interest" description="Disordered" evidence="2">
    <location>
        <begin position="1"/>
        <end position="31"/>
    </location>
</feature>
<feature type="compositionally biased region" description="Basic and acidic residues" evidence="2">
    <location>
        <begin position="252"/>
        <end position="262"/>
    </location>
</feature>
<feature type="compositionally biased region" description="Basic and acidic residues" evidence="2">
    <location>
        <begin position="269"/>
        <end position="295"/>
    </location>
</feature>
<keyword evidence="4" id="KW-1185">Reference proteome</keyword>
<dbReference type="EMBL" id="JANEYG010000170">
    <property type="protein sequence ID" value="KAJ8911638.1"/>
    <property type="molecule type" value="Genomic_DNA"/>
</dbReference>
<dbReference type="Proteomes" id="UP001159042">
    <property type="component" value="Unassembled WGS sequence"/>
</dbReference>
<feature type="coiled-coil region" evidence="1">
    <location>
        <begin position="85"/>
        <end position="112"/>
    </location>
</feature>
<keyword evidence="1" id="KW-0175">Coiled coil</keyword>
<dbReference type="AlphaFoldDB" id="A0AAV8VC29"/>
<gene>
    <name evidence="3" type="ORF">NQ315_005983</name>
</gene>
<sequence length="374" mass="43132">MGIRNKKVPNSNTKLTRKQIRKEKRKEKKVKRNEFYTNRTKIEKLGSHLNINDCFKVSNKQKSLQNRKQKFGNLNNAVKTSTNKVLSIEEIRNKEQREKNKLQKEMSKQRKKHLLDANIEEDRSIRQLEKQLKLNKRKTKSVPKSFAEDGLDYLLEVCDSETMKTAISTEQELSAVNNEFEEDFALMTGQAKGNKIDKDSYSADDNSVNSSEENEESEYDLDTNSEDCSDEESITSETSREPIISKQKKSKNKFEQNNRDSDENNLQNEKGECLNKQGYEKYKTAKKETPRDKLKTNKNKSNNANDDVIEVVTNSKKRRNGYDDVVINKKTKIISADSCSSNNEDFSTDGVDEGERFSEGEIDEEFGRGAVKKE</sequence>
<protein>
    <submittedName>
        <fullName evidence="3">Uncharacterized protein</fullName>
    </submittedName>
</protein>
<feature type="region of interest" description="Disordered" evidence="2">
    <location>
        <begin position="336"/>
        <end position="374"/>
    </location>
</feature>
<evidence type="ECO:0000256" key="1">
    <source>
        <dbReference type="SAM" id="Coils"/>
    </source>
</evidence>
<reference evidence="3 4" key="1">
    <citation type="journal article" date="2023" name="Insect Mol. Biol.">
        <title>Genome sequencing provides insights into the evolution of gene families encoding plant cell wall-degrading enzymes in longhorned beetles.</title>
        <authorList>
            <person name="Shin N.R."/>
            <person name="Okamura Y."/>
            <person name="Kirsch R."/>
            <person name="Pauchet Y."/>
        </authorList>
    </citation>
    <scope>NUCLEOTIDE SEQUENCE [LARGE SCALE GENOMIC DNA]</scope>
    <source>
        <strain evidence="3">EAD_L_NR</strain>
    </source>
</reference>
<proteinExistence type="predicted"/>
<comment type="caution">
    <text evidence="3">The sequence shown here is derived from an EMBL/GenBank/DDBJ whole genome shotgun (WGS) entry which is preliminary data.</text>
</comment>
<feature type="compositionally biased region" description="Acidic residues" evidence="2">
    <location>
        <begin position="212"/>
        <end position="234"/>
    </location>
</feature>
<feature type="compositionally biased region" description="Basic and acidic residues" evidence="2">
    <location>
        <begin position="353"/>
        <end position="374"/>
    </location>
</feature>